<accession>A0A819JAI6</accession>
<feature type="compositionally biased region" description="Basic and acidic residues" evidence="1">
    <location>
        <begin position="9"/>
        <end position="18"/>
    </location>
</feature>
<feature type="compositionally biased region" description="Acidic residues" evidence="1">
    <location>
        <begin position="86"/>
        <end position="97"/>
    </location>
</feature>
<reference evidence="2" key="1">
    <citation type="submission" date="2021-02" db="EMBL/GenBank/DDBJ databases">
        <authorList>
            <person name="Nowell W R."/>
        </authorList>
    </citation>
    <scope>NUCLEOTIDE SEQUENCE</scope>
</reference>
<feature type="compositionally biased region" description="Acidic residues" evidence="1">
    <location>
        <begin position="160"/>
        <end position="171"/>
    </location>
</feature>
<feature type="region of interest" description="Disordered" evidence="1">
    <location>
        <begin position="1"/>
        <end position="124"/>
    </location>
</feature>
<dbReference type="Proteomes" id="UP000663836">
    <property type="component" value="Unassembled WGS sequence"/>
</dbReference>
<evidence type="ECO:0000313" key="3">
    <source>
        <dbReference type="Proteomes" id="UP000663836"/>
    </source>
</evidence>
<dbReference type="AlphaFoldDB" id="A0A819JAI6"/>
<gene>
    <name evidence="2" type="ORF">JBS370_LOCUS22249</name>
</gene>
<feature type="compositionally biased region" description="Acidic residues" evidence="1">
    <location>
        <begin position="39"/>
        <end position="63"/>
    </location>
</feature>
<protein>
    <submittedName>
        <fullName evidence="2">Uncharacterized protein</fullName>
    </submittedName>
</protein>
<dbReference type="EMBL" id="CAJOBD010003079">
    <property type="protein sequence ID" value="CAF3927131.1"/>
    <property type="molecule type" value="Genomic_DNA"/>
</dbReference>
<feature type="compositionally biased region" description="Low complexity" evidence="1">
    <location>
        <begin position="64"/>
        <end position="85"/>
    </location>
</feature>
<sequence length="484" mass="54969">MTGDPFNVNKDDDNGREESSDDEQNNEPAVCSSDHHEDDQTDDNDNDDDSINDNDEISLDNDSDYNTNNELDSVNNNSENSLSSEFNDDMNSEDGSIDENNQRNLSSNSGCKTNNEDNSINDNDERNLMFDISDEMNNDNDHFDEDDQMSIITHITPDINSEDDSIDDNDELSVSIDSGFGTSNENDWSSDNDKTDNNDEVENNTPLDQTIPVVEQSITLTLSSDSSSGQTLKIEENPDTLMRDITHSFFGHEHGNSCSWQKNEWGISLIDVDLQEKVSFTDSNGMDSKIKTNSVGLNEKLNEDSTSPQAIDENLYPAIQRKNRELRAQQNLQDSSNTESSQYSRWTNDEIDRLVKARLDLPVAEKVRREGYSITIIRKDNEMQLHFKKDDFKSDVDLRVACLILDKQVKLINGNENNILIPQNWMKKYIEEQARGIEFRQCDTKQTLPVQKTEPPKIITTVAPGPKLMPKTGLNIYRIMNYLV</sequence>
<name>A0A819JAI6_9BILA</name>
<organism evidence="2 3">
    <name type="scientific">Rotaria sordida</name>
    <dbReference type="NCBI Taxonomy" id="392033"/>
    <lineage>
        <taxon>Eukaryota</taxon>
        <taxon>Metazoa</taxon>
        <taxon>Spiralia</taxon>
        <taxon>Gnathifera</taxon>
        <taxon>Rotifera</taxon>
        <taxon>Eurotatoria</taxon>
        <taxon>Bdelloidea</taxon>
        <taxon>Philodinida</taxon>
        <taxon>Philodinidae</taxon>
        <taxon>Rotaria</taxon>
    </lineage>
</organism>
<feature type="region of interest" description="Disordered" evidence="1">
    <location>
        <begin position="158"/>
        <end position="206"/>
    </location>
</feature>
<proteinExistence type="predicted"/>
<evidence type="ECO:0000313" key="2">
    <source>
        <dbReference type="EMBL" id="CAF3927131.1"/>
    </source>
</evidence>
<feature type="compositionally biased region" description="Polar residues" evidence="1">
    <location>
        <begin position="180"/>
        <end position="189"/>
    </location>
</feature>
<comment type="caution">
    <text evidence="2">The sequence shown here is derived from an EMBL/GenBank/DDBJ whole genome shotgun (WGS) entry which is preliminary data.</text>
</comment>
<evidence type="ECO:0000256" key="1">
    <source>
        <dbReference type="SAM" id="MobiDB-lite"/>
    </source>
</evidence>
<feature type="compositionally biased region" description="Polar residues" evidence="1">
    <location>
        <begin position="98"/>
        <end position="113"/>
    </location>
</feature>